<evidence type="ECO:0000256" key="6">
    <source>
        <dbReference type="ARBA" id="ARBA00022801"/>
    </source>
</evidence>
<sequence length="183" mass="19491">MKEAPDTPRRTLRFVWVYVAVAVVSLAADIVSKVVVVAQMSPGDSVTVIPGTLYFLLTRNSGAAFNLADDYTPVLTCLATAVVIGLSWYAFRNLGSRPWAIGLGMIAGGAAGNLVDRLFREPGFMHGHVVDFVSVFDPYGQGFPVFNVADSSLVLGVGLVILLELTGRRIDGQRVTGGSRSDS</sequence>
<dbReference type="PANTHER" id="PTHR33695:SF1">
    <property type="entry name" value="LIPOPROTEIN SIGNAL PEPTIDASE"/>
    <property type="match status" value="1"/>
</dbReference>
<dbReference type="PANTHER" id="PTHR33695">
    <property type="entry name" value="LIPOPROTEIN SIGNAL PEPTIDASE"/>
    <property type="match status" value="1"/>
</dbReference>
<dbReference type="UniPathway" id="UPA00665"/>
<keyword evidence="6 9" id="KW-0378">Hydrolase</keyword>
<feature type="transmembrane region" description="Helical" evidence="9">
    <location>
        <begin position="98"/>
        <end position="115"/>
    </location>
</feature>
<evidence type="ECO:0000256" key="8">
    <source>
        <dbReference type="ARBA" id="ARBA00023136"/>
    </source>
</evidence>
<dbReference type="GO" id="GO:0006508">
    <property type="term" value="P:proteolysis"/>
    <property type="evidence" value="ECO:0007669"/>
    <property type="project" value="UniProtKB-KW"/>
</dbReference>
<gene>
    <name evidence="9" type="primary">lspA</name>
    <name evidence="11" type="ORF">LX16_0991</name>
</gene>
<evidence type="ECO:0000256" key="7">
    <source>
        <dbReference type="ARBA" id="ARBA00022989"/>
    </source>
</evidence>
<name>A0A562VBV3_9ACTN</name>
<keyword evidence="3 9" id="KW-0645">Protease</keyword>
<feature type="transmembrane region" description="Helical" evidence="9">
    <location>
        <begin position="145"/>
        <end position="165"/>
    </location>
</feature>
<comment type="catalytic activity">
    <reaction evidence="9">
        <text>Release of signal peptides from bacterial membrane prolipoproteins. Hydrolyzes -Xaa-Yaa-Zaa-|-(S,diacylglyceryl)Cys-, in which Xaa is hydrophobic (preferably Leu), and Yaa (Ala or Ser) and Zaa (Gly or Ala) have small, neutral side chains.</text>
        <dbReference type="EC" id="3.4.23.36"/>
    </reaction>
</comment>
<dbReference type="Proteomes" id="UP000321617">
    <property type="component" value="Unassembled WGS sequence"/>
</dbReference>
<feature type="active site" evidence="9">
    <location>
        <position position="150"/>
    </location>
</feature>
<evidence type="ECO:0000256" key="2">
    <source>
        <dbReference type="ARBA" id="ARBA00022475"/>
    </source>
</evidence>
<evidence type="ECO:0000256" key="4">
    <source>
        <dbReference type="ARBA" id="ARBA00022692"/>
    </source>
</evidence>
<comment type="caution">
    <text evidence="11">The sequence shown here is derived from an EMBL/GenBank/DDBJ whole genome shotgun (WGS) entry which is preliminary data.</text>
</comment>
<evidence type="ECO:0000256" key="1">
    <source>
        <dbReference type="ARBA" id="ARBA00006139"/>
    </source>
</evidence>
<dbReference type="HAMAP" id="MF_00161">
    <property type="entry name" value="LspA"/>
    <property type="match status" value="1"/>
</dbReference>
<dbReference type="NCBIfam" id="TIGR00077">
    <property type="entry name" value="lspA"/>
    <property type="match status" value="1"/>
</dbReference>
<comment type="subcellular location">
    <subcellularLocation>
        <location evidence="9">Cell membrane</location>
        <topology evidence="9">Multi-pass membrane protein</topology>
    </subcellularLocation>
</comment>
<comment type="similarity">
    <text evidence="1 9 10">Belongs to the peptidase A8 family.</text>
</comment>
<keyword evidence="7 9" id="KW-1133">Transmembrane helix</keyword>
<proteinExistence type="inferred from homology"/>
<keyword evidence="5 9" id="KW-0064">Aspartyl protease</keyword>
<keyword evidence="2 9" id="KW-1003">Cell membrane</keyword>
<feature type="transmembrane region" description="Helical" evidence="9">
    <location>
        <begin position="12"/>
        <end position="31"/>
    </location>
</feature>
<comment type="function">
    <text evidence="9">This protein specifically catalyzes the removal of signal peptides from prolipoproteins.</text>
</comment>
<reference evidence="11 12" key="1">
    <citation type="journal article" date="2013" name="Stand. Genomic Sci.">
        <title>Genomic Encyclopedia of Type Strains, Phase I: The one thousand microbial genomes (KMG-I) project.</title>
        <authorList>
            <person name="Kyrpides N.C."/>
            <person name="Woyke T."/>
            <person name="Eisen J.A."/>
            <person name="Garrity G."/>
            <person name="Lilburn T.G."/>
            <person name="Beck B.J."/>
            <person name="Whitman W.B."/>
            <person name="Hugenholtz P."/>
            <person name="Klenk H.P."/>
        </authorList>
    </citation>
    <scope>NUCLEOTIDE SEQUENCE [LARGE SCALE GENOMIC DNA]</scope>
    <source>
        <strain evidence="11 12">DSM 45044</strain>
    </source>
</reference>
<dbReference type="PRINTS" id="PR00781">
    <property type="entry name" value="LIPOSIGPTASE"/>
</dbReference>
<accession>A0A562VBV3</accession>
<comment type="pathway">
    <text evidence="9">Protein modification; lipoprotein biosynthesis (signal peptide cleavage).</text>
</comment>
<evidence type="ECO:0000256" key="5">
    <source>
        <dbReference type="ARBA" id="ARBA00022750"/>
    </source>
</evidence>
<feature type="active site" evidence="9">
    <location>
        <position position="131"/>
    </location>
</feature>
<keyword evidence="4 9" id="KW-0812">Transmembrane</keyword>
<dbReference type="GO" id="GO:0005886">
    <property type="term" value="C:plasma membrane"/>
    <property type="evidence" value="ECO:0007669"/>
    <property type="project" value="UniProtKB-SubCell"/>
</dbReference>
<dbReference type="InterPro" id="IPR001872">
    <property type="entry name" value="Peptidase_A8"/>
</dbReference>
<evidence type="ECO:0000313" key="12">
    <source>
        <dbReference type="Proteomes" id="UP000321617"/>
    </source>
</evidence>
<evidence type="ECO:0000256" key="3">
    <source>
        <dbReference type="ARBA" id="ARBA00022670"/>
    </source>
</evidence>
<protein>
    <recommendedName>
        <fullName evidence="9">Lipoprotein signal peptidase</fullName>
        <ecNumber evidence="9">3.4.23.36</ecNumber>
    </recommendedName>
    <alternativeName>
        <fullName evidence="9">Prolipoprotein signal peptidase</fullName>
    </alternativeName>
    <alternativeName>
        <fullName evidence="9">Signal peptidase II</fullName>
        <shortName evidence="9">SPase II</shortName>
    </alternativeName>
</protein>
<dbReference type="Pfam" id="PF01252">
    <property type="entry name" value="Peptidase_A8"/>
    <property type="match status" value="1"/>
</dbReference>
<dbReference type="AlphaFoldDB" id="A0A562VBV3"/>
<evidence type="ECO:0000313" key="11">
    <source>
        <dbReference type="EMBL" id="TWJ15291.1"/>
    </source>
</evidence>
<dbReference type="EMBL" id="VLLL01000005">
    <property type="protein sequence ID" value="TWJ15291.1"/>
    <property type="molecule type" value="Genomic_DNA"/>
</dbReference>
<keyword evidence="8 9" id="KW-0472">Membrane</keyword>
<evidence type="ECO:0000256" key="9">
    <source>
        <dbReference type="HAMAP-Rule" id="MF_00161"/>
    </source>
</evidence>
<keyword evidence="12" id="KW-1185">Reference proteome</keyword>
<dbReference type="EC" id="3.4.23.36" evidence="9"/>
<feature type="transmembrane region" description="Helical" evidence="9">
    <location>
        <begin position="71"/>
        <end position="91"/>
    </location>
</feature>
<evidence type="ECO:0000256" key="10">
    <source>
        <dbReference type="RuleBase" id="RU004181"/>
    </source>
</evidence>
<organism evidence="11 12">
    <name type="scientific">Stackebrandtia albiflava</name>
    <dbReference type="NCBI Taxonomy" id="406432"/>
    <lineage>
        <taxon>Bacteria</taxon>
        <taxon>Bacillati</taxon>
        <taxon>Actinomycetota</taxon>
        <taxon>Actinomycetes</taxon>
        <taxon>Glycomycetales</taxon>
        <taxon>Glycomycetaceae</taxon>
        <taxon>Stackebrandtia</taxon>
    </lineage>
</organism>
<dbReference type="GO" id="GO:0004190">
    <property type="term" value="F:aspartic-type endopeptidase activity"/>
    <property type="evidence" value="ECO:0007669"/>
    <property type="project" value="UniProtKB-UniRule"/>
</dbReference>